<feature type="domain" description="ABC transmembrane type-1" evidence="8">
    <location>
        <begin position="77"/>
        <end position="268"/>
    </location>
</feature>
<evidence type="ECO:0000256" key="5">
    <source>
        <dbReference type="ARBA" id="ARBA00022989"/>
    </source>
</evidence>
<keyword evidence="6 7" id="KW-0472">Membrane</keyword>
<evidence type="ECO:0000256" key="3">
    <source>
        <dbReference type="ARBA" id="ARBA00022475"/>
    </source>
</evidence>
<evidence type="ECO:0000259" key="8">
    <source>
        <dbReference type="PROSITE" id="PS50928"/>
    </source>
</evidence>
<dbReference type="Pfam" id="PF00528">
    <property type="entry name" value="BPD_transp_1"/>
    <property type="match status" value="1"/>
</dbReference>
<feature type="transmembrane region" description="Helical" evidence="7">
    <location>
        <begin position="247"/>
        <end position="268"/>
    </location>
</feature>
<dbReference type="GO" id="GO:0005886">
    <property type="term" value="C:plasma membrane"/>
    <property type="evidence" value="ECO:0007669"/>
    <property type="project" value="UniProtKB-SubCell"/>
</dbReference>
<feature type="transmembrane region" description="Helical" evidence="7">
    <location>
        <begin position="189"/>
        <end position="214"/>
    </location>
</feature>
<feature type="transmembrane region" description="Helical" evidence="7">
    <location>
        <begin position="74"/>
        <end position="100"/>
    </location>
</feature>
<dbReference type="CDD" id="cd06261">
    <property type="entry name" value="TM_PBP2"/>
    <property type="match status" value="1"/>
</dbReference>
<dbReference type="PANTHER" id="PTHR32243:SF52">
    <property type="entry name" value="ABC TRANSPORTER PERMEASE PROTEIN"/>
    <property type="match status" value="1"/>
</dbReference>
<evidence type="ECO:0000256" key="6">
    <source>
        <dbReference type="ARBA" id="ARBA00023136"/>
    </source>
</evidence>
<evidence type="ECO:0000256" key="2">
    <source>
        <dbReference type="ARBA" id="ARBA00022448"/>
    </source>
</evidence>
<evidence type="ECO:0000313" key="9">
    <source>
        <dbReference type="EMBL" id="CAB4822293.1"/>
    </source>
</evidence>
<protein>
    <submittedName>
        <fullName evidence="10">Unannotated protein</fullName>
    </submittedName>
</protein>
<dbReference type="EMBL" id="CAFBSF010000010">
    <property type="protein sequence ID" value="CAB5239571.1"/>
    <property type="molecule type" value="Genomic_DNA"/>
</dbReference>
<dbReference type="GO" id="GO:0055085">
    <property type="term" value="P:transmembrane transport"/>
    <property type="evidence" value="ECO:0007669"/>
    <property type="project" value="InterPro"/>
</dbReference>
<dbReference type="Gene3D" id="1.10.3720.10">
    <property type="entry name" value="MetI-like"/>
    <property type="match status" value="1"/>
</dbReference>
<accession>A0A6J7XS77</accession>
<dbReference type="InterPro" id="IPR000515">
    <property type="entry name" value="MetI-like"/>
</dbReference>
<keyword evidence="5 7" id="KW-1133">Transmembrane helix</keyword>
<feature type="transmembrane region" description="Helical" evidence="7">
    <location>
        <begin position="21"/>
        <end position="42"/>
    </location>
</feature>
<dbReference type="InterPro" id="IPR035906">
    <property type="entry name" value="MetI-like_sf"/>
</dbReference>
<proteinExistence type="predicted"/>
<evidence type="ECO:0000256" key="1">
    <source>
        <dbReference type="ARBA" id="ARBA00004651"/>
    </source>
</evidence>
<dbReference type="SUPFAM" id="SSF161098">
    <property type="entry name" value="MetI-like"/>
    <property type="match status" value="1"/>
</dbReference>
<dbReference type="AlphaFoldDB" id="A0A6J7XS77"/>
<sequence>MSTAATMKPSRRKGPISFLTLLAWSTSILFFLPIAWIIGTALKPKTTVLDIPPNFLFMPTFQNLLDAINFANTLAYFVHSAIYSFISVFLAIFVSFLASYSFSRFKPAGTDFIMFLLLSTRFVPAAAFVIPFFQLFNILKLKDSFPGLIIFYTMFSIPFSVWILKGFMDGVSTKFDETGMVYGASRAHIMFKVILPQVRSGLVAAFVFNIIFVWNEFLFNFQLGGLKTYGIPVGLFTSITKGGQVDWSFVASIGTLYVMPLALVIFFFQKYLLVGLTFGTVRGEV</sequence>
<feature type="transmembrane region" description="Helical" evidence="7">
    <location>
        <begin position="112"/>
        <end position="133"/>
    </location>
</feature>
<evidence type="ECO:0000256" key="4">
    <source>
        <dbReference type="ARBA" id="ARBA00022692"/>
    </source>
</evidence>
<evidence type="ECO:0000256" key="7">
    <source>
        <dbReference type="SAM" id="Phobius"/>
    </source>
</evidence>
<comment type="subcellular location">
    <subcellularLocation>
        <location evidence="1">Cell membrane</location>
        <topology evidence="1">Multi-pass membrane protein</topology>
    </subcellularLocation>
</comment>
<reference evidence="10" key="1">
    <citation type="submission" date="2020-05" db="EMBL/GenBank/DDBJ databases">
        <authorList>
            <person name="Chiriac C."/>
            <person name="Salcher M."/>
            <person name="Ghai R."/>
            <person name="Kavagutti S V."/>
        </authorList>
    </citation>
    <scope>NUCLEOTIDE SEQUENCE</scope>
</reference>
<dbReference type="EMBL" id="CAFABG010000011">
    <property type="protein sequence ID" value="CAB4822293.1"/>
    <property type="molecule type" value="Genomic_DNA"/>
</dbReference>
<gene>
    <name evidence="9" type="ORF">UFOPK3181_00291</name>
    <name evidence="10" type="ORF">UFOPK3520_00281</name>
</gene>
<keyword evidence="4 7" id="KW-0812">Transmembrane</keyword>
<keyword evidence="3" id="KW-1003">Cell membrane</keyword>
<evidence type="ECO:0000313" key="10">
    <source>
        <dbReference type="EMBL" id="CAB5239571.1"/>
    </source>
</evidence>
<name>A0A6J7XS77_9ZZZZ</name>
<organism evidence="10">
    <name type="scientific">freshwater metagenome</name>
    <dbReference type="NCBI Taxonomy" id="449393"/>
    <lineage>
        <taxon>unclassified sequences</taxon>
        <taxon>metagenomes</taxon>
        <taxon>ecological metagenomes</taxon>
    </lineage>
</organism>
<dbReference type="PROSITE" id="PS50928">
    <property type="entry name" value="ABC_TM1"/>
    <property type="match status" value="1"/>
</dbReference>
<keyword evidence="2" id="KW-0813">Transport</keyword>
<feature type="transmembrane region" description="Helical" evidence="7">
    <location>
        <begin position="145"/>
        <end position="168"/>
    </location>
</feature>
<dbReference type="InterPro" id="IPR050901">
    <property type="entry name" value="BP-dep_ABC_trans_perm"/>
</dbReference>
<dbReference type="PANTHER" id="PTHR32243">
    <property type="entry name" value="MALTOSE TRANSPORT SYSTEM PERMEASE-RELATED"/>
    <property type="match status" value="1"/>
</dbReference>